<dbReference type="KEGG" id="dmm:dnm_051330"/>
<evidence type="ECO:0000313" key="2">
    <source>
        <dbReference type="Proteomes" id="UP000663722"/>
    </source>
</evidence>
<sequence length="96" mass="11295">MKQIEFYNKWLCEAFRFQRRKQGSKTKAAKQSGLEKITRYCSEWPVELAAKRIGNSVCRWIGDVFDLLIFEKSPEIGPHARPGLTNSGRFRWILKF</sequence>
<organism evidence="1 2">
    <name type="scientific">Desulfonema magnum</name>
    <dbReference type="NCBI Taxonomy" id="45655"/>
    <lineage>
        <taxon>Bacteria</taxon>
        <taxon>Pseudomonadati</taxon>
        <taxon>Thermodesulfobacteriota</taxon>
        <taxon>Desulfobacteria</taxon>
        <taxon>Desulfobacterales</taxon>
        <taxon>Desulfococcaceae</taxon>
        <taxon>Desulfonema</taxon>
    </lineage>
</organism>
<evidence type="ECO:0000313" key="1">
    <source>
        <dbReference type="EMBL" id="QTA89085.1"/>
    </source>
</evidence>
<dbReference type="EMBL" id="CP061800">
    <property type="protein sequence ID" value="QTA89085.1"/>
    <property type="molecule type" value="Genomic_DNA"/>
</dbReference>
<protein>
    <submittedName>
        <fullName evidence="1">Uncharacterized protein</fullName>
    </submittedName>
</protein>
<accession>A0A975GPR4</accession>
<proteinExistence type="predicted"/>
<dbReference type="AlphaFoldDB" id="A0A975GPR4"/>
<gene>
    <name evidence="1" type="ORF">dnm_051330</name>
</gene>
<reference evidence="1" key="1">
    <citation type="journal article" date="2021" name="Microb. Physiol.">
        <title>Proteogenomic Insights into the Physiology of Marine, Sulfate-Reducing, Filamentous Desulfonema limicola and Desulfonema magnum.</title>
        <authorList>
            <person name="Schnaars V."/>
            <person name="Wohlbrand L."/>
            <person name="Scheve S."/>
            <person name="Hinrichs C."/>
            <person name="Reinhardt R."/>
            <person name="Rabus R."/>
        </authorList>
    </citation>
    <scope>NUCLEOTIDE SEQUENCE</scope>
    <source>
        <strain evidence="1">4be13</strain>
    </source>
</reference>
<dbReference type="Proteomes" id="UP000663722">
    <property type="component" value="Chromosome"/>
</dbReference>
<keyword evidence="2" id="KW-1185">Reference proteome</keyword>
<name>A0A975GPR4_9BACT</name>